<dbReference type="InterPro" id="IPR015231">
    <property type="entry name" value="DUF1934"/>
</dbReference>
<proteinExistence type="predicted"/>
<dbReference type="GeneID" id="77462494"/>
<dbReference type="Pfam" id="PF09148">
    <property type="entry name" value="DUF1934"/>
    <property type="match status" value="1"/>
</dbReference>
<name>A0A380LP68_9FIRM</name>
<reference evidence="1 2" key="1">
    <citation type="submission" date="2018-06" db="EMBL/GenBank/DDBJ databases">
        <authorList>
            <consortium name="Pathogen Informatics"/>
            <person name="Doyle S."/>
        </authorList>
    </citation>
    <scope>NUCLEOTIDE SEQUENCE [LARGE SCALE GENOMIC DNA]</scope>
    <source>
        <strain evidence="1 2">NCTC11087</strain>
    </source>
</reference>
<keyword evidence="2" id="KW-1185">Reference proteome</keyword>
<dbReference type="Proteomes" id="UP000255523">
    <property type="component" value="Unassembled WGS sequence"/>
</dbReference>
<dbReference type="EMBL" id="UHFX01000003">
    <property type="protein sequence ID" value="SUO04622.1"/>
    <property type="molecule type" value="Genomic_DNA"/>
</dbReference>
<evidence type="ECO:0000313" key="1">
    <source>
        <dbReference type="EMBL" id="SUO04622.1"/>
    </source>
</evidence>
<sequence length="125" mass="15167">MFKIQLIDHLNRQILYQGKAEIEYTNQGVRYCFANERFSFSWTAYKDTLIIDSISEVHVHLVLRSHKRTKGWIRTEFGEIDVSCFTHHYEMQDQRIEIQYELDMEKQSQRFEFVLEIKEAEYAVH</sequence>
<dbReference type="OrthoDB" id="1647984at2"/>
<evidence type="ECO:0000313" key="2">
    <source>
        <dbReference type="Proteomes" id="UP000255523"/>
    </source>
</evidence>
<protein>
    <submittedName>
        <fullName evidence="1">Domain of uncharacterized function (DUF1934)</fullName>
    </submittedName>
</protein>
<organism evidence="1 2">
    <name type="scientific">Faecalicoccus pleomorphus</name>
    <dbReference type="NCBI Taxonomy" id="1323"/>
    <lineage>
        <taxon>Bacteria</taxon>
        <taxon>Bacillati</taxon>
        <taxon>Bacillota</taxon>
        <taxon>Erysipelotrichia</taxon>
        <taxon>Erysipelotrichales</taxon>
        <taxon>Erysipelotrichaceae</taxon>
        <taxon>Faecalicoccus</taxon>
    </lineage>
</organism>
<dbReference type="AlphaFoldDB" id="A0A380LP68"/>
<gene>
    <name evidence="1" type="ORF">NCTC11087_01544</name>
</gene>
<dbReference type="Gene3D" id="2.40.128.20">
    <property type="match status" value="1"/>
</dbReference>
<accession>A0A380LP68</accession>
<dbReference type="InterPro" id="IPR012674">
    <property type="entry name" value="Calycin"/>
</dbReference>
<dbReference type="RefSeq" id="WP_022790171.1">
    <property type="nucleotide sequence ID" value="NZ_CAUWMU010000015.1"/>
</dbReference>